<proteinExistence type="predicted"/>
<dbReference type="InterPro" id="IPR045087">
    <property type="entry name" value="Cu-oxidase_fam"/>
</dbReference>
<protein>
    <recommendedName>
        <fullName evidence="1">Plastocyanin-like domain-containing protein</fullName>
    </recommendedName>
</protein>
<dbReference type="PANTHER" id="PTHR11709:SF417">
    <property type="entry name" value="LACCASE-17"/>
    <property type="match status" value="1"/>
</dbReference>
<dbReference type="InterPro" id="IPR008972">
    <property type="entry name" value="Cupredoxin"/>
</dbReference>
<organism evidence="2 3">
    <name type="scientific">Xanthoceras sorbifolium</name>
    <dbReference type="NCBI Taxonomy" id="99658"/>
    <lineage>
        <taxon>Eukaryota</taxon>
        <taxon>Viridiplantae</taxon>
        <taxon>Streptophyta</taxon>
        <taxon>Embryophyta</taxon>
        <taxon>Tracheophyta</taxon>
        <taxon>Spermatophyta</taxon>
        <taxon>Magnoliopsida</taxon>
        <taxon>eudicotyledons</taxon>
        <taxon>Gunneridae</taxon>
        <taxon>Pentapetalae</taxon>
        <taxon>rosids</taxon>
        <taxon>malvids</taxon>
        <taxon>Sapindales</taxon>
        <taxon>Sapindaceae</taxon>
        <taxon>Xanthoceroideae</taxon>
        <taxon>Xanthoceras</taxon>
    </lineage>
</organism>
<evidence type="ECO:0000313" key="2">
    <source>
        <dbReference type="EMBL" id="KAH7516870.1"/>
    </source>
</evidence>
<evidence type="ECO:0000313" key="3">
    <source>
        <dbReference type="Proteomes" id="UP000827721"/>
    </source>
</evidence>
<name>A0ABQ8GZA1_9ROSI</name>
<dbReference type="Pfam" id="PF00394">
    <property type="entry name" value="Cu-oxidase"/>
    <property type="match status" value="1"/>
</dbReference>
<keyword evidence="3" id="KW-1185">Reference proteome</keyword>
<dbReference type="InterPro" id="IPR001117">
    <property type="entry name" value="Cu-oxidase_2nd"/>
</dbReference>
<dbReference type="Gene3D" id="2.60.40.420">
    <property type="entry name" value="Cupredoxins - blue copper proteins"/>
    <property type="match status" value="1"/>
</dbReference>
<accession>A0ABQ8GZA1</accession>
<gene>
    <name evidence="2" type="ORF">JRO89_XSUnG0158400</name>
</gene>
<dbReference type="Proteomes" id="UP000827721">
    <property type="component" value="Unassembled WGS sequence"/>
</dbReference>
<dbReference type="EMBL" id="JAFEMO010000429">
    <property type="protein sequence ID" value="KAH7516870.1"/>
    <property type="molecule type" value="Genomic_DNA"/>
</dbReference>
<dbReference type="PANTHER" id="PTHR11709">
    <property type="entry name" value="MULTI-COPPER OXIDASE"/>
    <property type="match status" value="1"/>
</dbReference>
<reference evidence="2 3" key="1">
    <citation type="submission" date="2021-02" db="EMBL/GenBank/DDBJ databases">
        <title>Plant Genome Project.</title>
        <authorList>
            <person name="Zhang R.-G."/>
        </authorList>
    </citation>
    <scope>NUCLEOTIDE SEQUENCE [LARGE SCALE GENOMIC DNA]</scope>
    <source>
        <tissue evidence="2">Leaves</tissue>
    </source>
</reference>
<comment type="caution">
    <text evidence="2">The sequence shown here is derived from an EMBL/GenBank/DDBJ whole genome shotgun (WGS) entry which is preliminary data.</text>
</comment>
<sequence>MSTTSPLLGREVRFGGMHTYPSSDQLSMVPSSFFQSKALLIHLSNLTNKSPSFLDDCIIALLKLKVKPGKTYLFRLINAALNDELFFNIANHTFKVVEVDAVYVKPFDTETLLITPGQTTNVLLNTKSHYPSARFLMNARPYVTGLGTFDNSTVAGILEYEKPPHSRVSIGKLRLFKPILPPLNDTSFATNFTNKLHSLASAQFPANVPQNVDKRFFFTVGLGTSPCQSNQTC</sequence>
<dbReference type="SUPFAM" id="SSF49503">
    <property type="entry name" value="Cupredoxins"/>
    <property type="match status" value="1"/>
</dbReference>
<feature type="domain" description="Plastocyanin-like" evidence="1">
    <location>
        <begin position="59"/>
        <end position="162"/>
    </location>
</feature>
<evidence type="ECO:0000259" key="1">
    <source>
        <dbReference type="Pfam" id="PF00394"/>
    </source>
</evidence>